<dbReference type="GO" id="GO:0009279">
    <property type="term" value="C:cell outer membrane"/>
    <property type="evidence" value="ECO:0007669"/>
    <property type="project" value="UniProtKB-SubCell"/>
</dbReference>
<keyword evidence="6 7" id="KW-0998">Cell outer membrane</keyword>
<keyword evidence="5 7" id="KW-0472">Membrane</keyword>
<dbReference type="Proteomes" id="UP000824202">
    <property type="component" value="Unassembled WGS sequence"/>
</dbReference>
<dbReference type="InterPro" id="IPR036942">
    <property type="entry name" value="Beta-barrel_TonB_sf"/>
</dbReference>
<dbReference type="PROSITE" id="PS52016">
    <property type="entry name" value="TONB_DEPENDENT_REC_3"/>
    <property type="match status" value="1"/>
</dbReference>
<reference evidence="8" key="2">
    <citation type="submission" date="2021-04" db="EMBL/GenBank/DDBJ databases">
        <authorList>
            <person name="Gilroy R."/>
        </authorList>
    </citation>
    <scope>NUCLEOTIDE SEQUENCE</scope>
    <source>
        <strain evidence="8">23274</strain>
    </source>
</reference>
<gene>
    <name evidence="8" type="ORF">H9863_02510</name>
</gene>
<comment type="subcellular location">
    <subcellularLocation>
        <location evidence="1 7">Cell outer membrane</location>
        <topology evidence="1 7">Multi-pass membrane protein</topology>
    </subcellularLocation>
</comment>
<reference evidence="8" key="1">
    <citation type="journal article" date="2021" name="PeerJ">
        <title>Extensive microbial diversity within the chicken gut microbiome revealed by metagenomics and culture.</title>
        <authorList>
            <person name="Gilroy R."/>
            <person name="Ravi A."/>
            <person name="Getino M."/>
            <person name="Pursley I."/>
            <person name="Horton D.L."/>
            <person name="Alikhan N.F."/>
            <person name="Baker D."/>
            <person name="Gharbi K."/>
            <person name="Hall N."/>
            <person name="Watson M."/>
            <person name="Adriaenssens E.M."/>
            <person name="Foster-Nyarko E."/>
            <person name="Jarju S."/>
            <person name="Secka A."/>
            <person name="Antonio M."/>
            <person name="Oren A."/>
            <person name="Chaudhuri R.R."/>
            <person name="La Ragione R."/>
            <person name="Hildebrand F."/>
            <person name="Pallen M.J."/>
        </authorList>
    </citation>
    <scope>NUCLEOTIDE SEQUENCE</scope>
    <source>
        <strain evidence="8">23274</strain>
    </source>
</reference>
<dbReference type="InterPro" id="IPR039426">
    <property type="entry name" value="TonB-dep_rcpt-like"/>
</dbReference>
<keyword evidence="3 7" id="KW-1134">Transmembrane beta strand</keyword>
<evidence type="ECO:0000313" key="8">
    <source>
        <dbReference type="EMBL" id="HIX02975.1"/>
    </source>
</evidence>
<evidence type="ECO:0000313" key="9">
    <source>
        <dbReference type="Proteomes" id="UP000824202"/>
    </source>
</evidence>
<evidence type="ECO:0000256" key="2">
    <source>
        <dbReference type="ARBA" id="ARBA00022448"/>
    </source>
</evidence>
<evidence type="ECO:0000256" key="7">
    <source>
        <dbReference type="PROSITE-ProRule" id="PRU01360"/>
    </source>
</evidence>
<dbReference type="Gene3D" id="2.40.170.20">
    <property type="entry name" value="TonB-dependent receptor, beta-barrel domain"/>
    <property type="match status" value="1"/>
</dbReference>
<name>A0A9D1UYR3_9BACT</name>
<accession>A0A9D1UYR3</accession>
<organism evidence="8 9">
    <name type="scientific">Candidatus Odoribacter faecigallinarum</name>
    <dbReference type="NCBI Taxonomy" id="2838706"/>
    <lineage>
        <taxon>Bacteria</taxon>
        <taxon>Pseudomonadati</taxon>
        <taxon>Bacteroidota</taxon>
        <taxon>Bacteroidia</taxon>
        <taxon>Bacteroidales</taxon>
        <taxon>Odoribacteraceae</taxon>
        <taxon>Odoribacter</taxon>
    </lineage>
</organism>
<evidence type="ECO:0000256" key="1">
    <source>
        <dbReference type="ARBA" id="ARBA00004571"/>
    </source>
</evidence>
<evidence type="ECO:0000256" key="3">
    <source>
        <dbReference type="ARBA" id="ARBA00022452"/>
    </source>
</evidence>
<dbReference type="AlphaFoldDB" id="A0A9D1UYR3"/>
<feature type="non-terminal residue" evidence="8">
    <location>
        <position position="1"/>
    </location>
</feature>
<dbReference type="SUPFAM" id="SSF56935">
    <property type="entry name" value="Porins"/>
    <property type="match status" value="1"/>
</dbReference>
<dbReference type="EMBL" id="DXFT01000050">
    <property type="protein sequence ID" value="HIX02975.1"/>
    <property type="molecule type" value="Genomic_DNA"/>
</dbReference>
<evidence type="ECO:0000256" key="5">
    <source>
        <dbReference type="ARBA" id="ARBA00023136"/>
    </source>
</evidence>
<comment type="similarity">
    <text evidence="7">Belongs to the TonB-dependent receptor family.</text>
</comment>
<keyword evidence="2 7" id="KW-0813">Transport</keyword>
<dbReference type="NCBIfam" id="TIGR04056">
    <property type="entry name" value="OMP_RagA_SusC"/>
    <property type="match status" value="1"/>
</dbReference>
<evidence type="ECO:0000256" key="6">
    <source>
        <dbReference type="ARBA" id="ARBA00023237"/>
    </source>
</evidence>
<comment type="caution">
    <text evidence="8">The sequence shown here is derived from an EMBL/GenBank/DDBJ whole genome shotgun (WGS) entry which is preliminary data.</text>
</comment>
<protein>
    <submittedName>
        <fullName evidence="8">SusC/RagA family TonB-linked outer membrane protein</fullName>
    </submittedName>
</protein>
<evidence type="ECO:0000256" key="4">
    <source>
        <dbReference type="ARBA" id="ARBA00022692"/>
    </source>
</evidence>
<dbReference type="InterPro" id="IPR023996">
    <property type="entry name" value="TonB-dep_OMP_SusC/RagA"/>
</dbReference>
<keyword evidence="4 7" id="KW-0812">Transmembrane</keyword>
<proteinExistence type="inferred from homology"/>
<sequence>NNSSQFIGSSYLEVKILDNLKIRGDINISLFNDHLNSFNPTYSMDDYMSAMGMDPINNMTESQTQIANTSVTFRADYNLDIDKHHAAFMAGYAWDRSFTENSMYMFSNFPDDYVLTNISSAGSADGWSGTKSRSGLNSVFARASYNYDEKYLVEFNFRSDVSSKFGPGNKRAYFPALSLGWRMSQEKFMDAADFVSDLKLRFSIGQTGSTNVADFSYRQFFTRGSSVLYEGQPGIVPSSTFPNHDVKWEMTTEYNGGIDFSFFEYRLFGSIDAYYRFTDGALAPSPLPFETGATTFYSNLIDMSNRGLELEIGGHIIQNDNVRWTSKFNIAFNRNRVEKFNNANLNEYQTRAYVEGEPAGVLQGYVVEKIFQSDEEVELMNAAAHAKNPNILYYQNSGTGAGDYKYKDLNGDGTITDADQTIIAKPEPRFFGGFVNTVSYKDFTLSFAFQFSQGTKALLEQLQVDAYGSLGNSIYRELYGNTWTPERPDATYARLFASDPNNPSSNCYISDKYVFNTSYLRLKNINLSYNIPQSILKKINLSSAQVFASLNNIWTLTQWPGLDPEVLDTSTGLGGYTTNDDPYPLSKSFSIGVRVEF</sequence>